<dbReference type="RefSeq" id="WP_095894725.1">
    <property type="nucleotide sequence ID" value="NZ_CP022387.1"/>
</dbReference>
<evidence type="ECO:0000313" key="2">
    <source>
        <dbReference type="EMBL" id="ATA88447.1"/>
    </source>
</evidence>
<name>A0A250FWV6_9FLAO</name>
<sequence length="250" mass="29114">MKKNVLKMILLVVLLTTISCGKDTDTPKPNENDSTRVKLIKSVKINGGEENLKDAIIHYTYNKENKITKIANSFDVSYQKDKIEIEKFKISATINEKGNVVSLTRIESSEKNYEYKYNTDNQLIQEIKKAGKGTIDKDEIYNYHWENGNFVALGDKNNPDVRIEYSKHSNKNNFSFILLSRFSYNKMFLLCLPFPTGKSSEMLPTQVSSDRYSYSYEYEFDKEGYVTKITENYKNTNDKEKYVTTFEINY</sequence>
<evidence type="ECO:0000313" key="3">
    <source>
        <dbReference type="Proteomes" id="UP000217348"/>
    </source>
</evidence>
<evidence type="ECO:0000256" key="1">
    <source>
        <dbReference type="SAM" id="SignalP"/>
    </source>
</evidence>
<dbReference type="Gene3D" id="2.40.160.190">
    <property type="match status" value="1"/>
</dbReference>
<dbReference type="EMBL" id="CP022387">
    <property type="protein sequence ID" value="ATA88447.1"/>
    <property type="molecule type" value="Genomic_DNA"/>
</dbReference>
<accession>A0A250FWV6</accession>
<feature type="signal peptide" evidence="1">
    <location>
        <begin position="1"/>
        <end position="21"/>
    </location>
</feature>
<dbReference type="AlphaFoldDB" id="A0A250FWV6"/>
<gene>
    <name evidence="2" type="ORF">CGC58_01065</name>
</gene>
<dbReference type="OrthoDB" id="1150671at2"/>
<feature type="chain" id="PRO_5013326964" description="DUF4595 domain-containing protein" evidence="1">
    <location>
        <begin position="22"/>
        <end position="250"/>
    </location>
</feature>
<dbReference type="CDD" id="cd12871">
    <property type="entry name" value="Bacuni_01323_like"/>
    <property type="match status" value="1"/>
</dbReference>
<protein>
    <recommendedName>
        <fullName evidence="4">DUF4595 domain-containing protein</fullName>
    </recommendedName>
</protein>
<reference evidence="3" key="1">
    <citation type="submission" date="2017-06" db="EMBL/GenBank/DDBJ databases">
        <title>Capnocytophaga spp. assemblies.</title>
        <authorList>
            <person name="Gulvik C.A."/>
        </authorList>
    </citation>
    <scope>NUCLEOTIDE SEQUENCE [LARGE SCALE GENOMIC DNA]</scope>
    <source>
        <strain evidence="3">H2177</strain>
    </source>
</reference>
<keyword evidence="1" id="KW-0732">Signal</keyword>
<proteinExistence type="predicted"/>
<dbReference type="PROSITE" id="PS51257">
    <property type="entry name" value="PROKAR_LIPOPROTEIN"/>
    <property type="match status" value="1"/>
</dbReference>
<evidence type="ECO:0008006" key="4">
    <source>
        <dbReference type="Google" id="ProtNLM"/>
    </source>
</evidence>
<dbReference type="Proteomes" id="UP000217348">
    <property type="component" value="Chromosome"/>
</dbReference>
<dbReference type="KEGG" id="csto:CGC58_01065"/>
<organism evidence="2 3">
    <name type="scientific">Capnocytophaga stomatis</name>
    <dbReference type="NCBI Taxonomy" id="1848904"/>
    <lineage>
        <taxon>Bacteria</taxon>
        <taxon>Pseudomonadati</taxon>
        <taxon>Bacteroidota</taxon>
        <taxon>Flavobacteriia</taxon>
        <taxon>Flavobacteriales</taxon>
        <taxon>Flavobacteriaceae</taxon>
        <taxon>Capnocytophaga</taxon>
    </lineage>
</organism>